<keyword evidence="1" id="KW-1133">Transmembrane helix</keyword>
<gene>
    <name evidence="3" type="ORF">TASK_LOCUS6060</name>
</gene>
<keyword evidence="4" id="KW-1185">Reference proteome</keyword>
<evidence type="ECO:0000256" key="1">
    <source>
        <dbReference type="SAM" id="Phobius"/>
    </source>
</evidence>
<keyword evidence="1" id="KW-0812">Transmembrane</keyword>
<feature type="chain" id="PRO_5043132620" evidence="2">
    <location>
        <begin position="26"/>
        <end position="97"/>
    </location>
</feature>
<protein>
    <submittedName>
        <fullName evidence="5">Secreted protein</fullName>
    </submittedName>
</protein>
<name>A0A0R3W738_TAEAS</name>
<reference evidence="5" key="1">
    <citation type="submission" date="2017-02" db="UniProtKB">
        <authorList>
            <consortium name="WormBaseParasite"/>
        </authorList>
    </citation>
    <scope>IDENTIFICATION</scope>
</reference>
<proteinExistence type="predicted"/>
<keyword evidence="2" id="KW-0732">Signal</keyword>
<organism evidence="5">
    <name type="scientific">Taenia asiatica</name>
    <name type="common">Asian tapeworm</name>
    <dbReference type="NCBI Taxonomy" id="60517"/>
    <lineage>
        <taxon>Eukaryota</taxon>
        <taxon>Metazoa</taxon>
        <taxon>Spiralia</taxon>
        <taxon>Lophotrochozoa</taxon>
        <taxon>Platyhelminthes</taxon>
        <taxon>Cestoda</taxon>
        <taxon>Eucestoda</taxon>
        <taxon>Cyclophyllidea</taxon>
        <taxon>Taeniidae</taxon>
        <taxon>Taenia</taxon>
    </lineage>
</organism>
<evidence type="ECO:0000313" key="5">
    <source>
        <dbReference type="WBParaSite" id="TASK_0000605901-mRNA-1"/>
    </source>
</evidence>
<dbReference type="EMBL" id="UYRS01018465">
    <property type="protein sequence ID" value="VDK36065.1"/>
    <property type="molecule type" value="Genomic_DNA"/>
</dbReference>
<reference evidence="3 4" key="2">
    <citation type="submission" date="2018-11" db="EMBL/GenBank/DDBJ databases">
        <authorList>
            <consortium name="Pathogen Informatics"/>
        </authorList>
    </citation>
    <scope>NUCLEOTIDE SEQUENCE [LARGE SCALE GENOMIC DNA]</scope>
</reference>
<feature type="transmembrane region" description="Helical" evidence="1">
    <location>
        <begin position="66"/>
        <end position="84"/>
    </location>
</feature>
<evidence type="ECO:0000256" key="2">
    <source>
        <dbReference type="SAM" id="SignalP"/>
    </source>
</evidence>
<evidence type="ECO:0000313" key="4">
    <source>
        <dbReference type="Proteomes" id="UP000282613"/>
    </source>
</evidence>
<feature type="signal peptide" evidence="2">
    <location>
        <begin position="1"/>
        <end position="25"/>
    </location>
</feature>
<sequence>MCPRLCHPLLLVLLLIRAFFPSTLLYRCSTCIHLSNKGGCFDDIMFYYPDFRSSLGRIVNQSGKSLIIYVFWMGLWFLLASAPLRPSLLPSGCTKVN</sequence>
<dbReference type="WBParaSite" id="TASK_0000605901-mRNA-1">
    <property type="protein sequence ID" value="TASK_0000605901-mRNA-1"/>
    <property type="gene ID" value="TASK_0000605901"/>
</dbReference>
<dbReference type="AlphaFoldDB" id="A0A0R3W738"/>
<accession>A0A0R3W738</accession>
<dbReference type="Proteomes" id="UP000282613">
    <property type="component" value="Unassembled WGS sequence"/>
</dbReference>
<evidence type="ECO:0000313" key="3">
    <source>
        <dbReference type="EMBL" id="VDK36065.1"/>
    </source>
</evidence>
<keyword evidence="1" id="KW-0472">Membrane</keyword>